<feature type="domain" description="Aminotransferase class V" evidence="6">
    <location>
        <begin position="44"/>
        <end position="406"/>
    </location>
</feature>
<dbReference type="Gene3D" id="3.30.9.10">
    <property type="entry name" value="D-Amino Acid Oxidase, subunit A, domain 2"/>
    <property type="match status" value="1"/>
</dbReference>
<feature type="region of interest" description="Disordered" evidence="5">
    <location>
        <begin position="805"/>
        <end position="834"/>
    </location>
</feature>
<keyword evidence="8" id="KW-0032">Aminotransferase</keyword>
<reference evidence="8" key="1">
    <citation type="submission" date="2021-02" db="EMBL/GenBank/DDBJ databases">
        <title>Natrosporangium hydrolyticum gen. nov., sp. nov, a haloalkaliphilic actinobacterium from a soda solonchak soil.</title>
        <authorList>
            <person name="Sorokin D.Y."/>
            <person name="Khijniak T.V."/>
            <person name="Zakharycheva A.P."/>
            <person name="Boueva O.V."/>
            <person name="Ariskina E.V."/>
            <person name="Hahnke R.L."/>
            <person name="Bunk B."/>
            <person name="Sproer C."/>
            <person name="Schumann P."/>
            <person name="Evtushenko L.I."/>
            <person name="Kublanov I.V."/>
        </authorList>
    </citation>
    <scope>NUCLEOTIDE SEQUENCE</scope>
    <source>
        <strain evidence="8">DSM 106523</strain>
    </source>
</reference>
<evidence type="ECO:0000256" key="1">
    <source>
        <dbReference type="ARBA" id="ARBA00001974"/>
    </source>
</evidence>
<feature type="compositionally biased region" description="Low complexity" evidence="5">
    <location>
        <begin position="421"/>
        <end position="437"/>
    </location>
</feature>
<sequence length="834" mass="86108">MGSVVEQTAPPAGPDLLADLVVPAGLDPAAVRAATPGAGVARHFNAAGAALPSNATLETVIGHLRLEARVGGYEAAEAAALASGEVYQRAAVLLGADADDIALVESATVAWHRAIGALRFRAGDRILATASSYVSSALHLLELRRTRGITVEVLPTDPTGAVDLDRFAAALRQPAALVTVAQVPTSSGLIEPVAQVGELAAAAEVPLLVDATQSVGQLPVDVRELGASILVTTGRKFLRGPRGTGLLYLSAGIREVARPLTPDVRGARWVGSEHFDLLPGARQYETWETSHALRLGLGAALGEALALGVEPISAYLCGLARRLRAGLREVPGVRVVDPPAAGGGIVTFICPDEEPAQTVRRLRDAGFHLVAVPASHGQWDLGRRGLPAVVRASVHVYNQPEEVDALVAELASPRPAPAARPAPAGATPAPAARSAARSVRGRAAPAVVVVGAGVHGRSAAWQLARRGARVIQLEQFSADHVEGSSHGRTRMIRRAYPNPVWDPLLDRAYRAWDELSAAAGHRLTTTFGGLYARPATAAGGLRGPGCELVDAGRAAQLFPGLALPEDMVAVYDPAAGVIDAAASMTALAELSAAAGVERRDGCQVLSWTPEGQRVRVVTSQEELLADRLVICAGPWTGTLIPEFAARCSVVRIVNIHVGASDPVRVAPPALGPFSVDVPGAGLVYGIPAHGPDAVKVGLDHGPVDDLTGPPGPVTEAERAALHEVVRRFLPGADGPVVGEVACRYTMAPKNRFAVGPLPAAPRVLVAAACSGHGFKFGPAIGAALADLVFGEARPDLDFLAPAAMGVTGEPEGRVSPGRRSGNDAHTSGPAARRR</sequence>
<evidence type="ECO:0000313" key="8">
    <source>
        <dbReference type="EMBL" id="QSB15884.1"/>
    </source>
</evidence>
<dbReference type="Gene3D" id="3.50.50.60">
    <property type="entry name" value="FAD/NAD(P)-binding domain"/>
    <property type="match status" value="1"/>
</dbReference>
<dbReference type="InterPro" id="IPR006076">
    <property type="entry name" value="FAD-dep_OxRdtase"/>
</dbReference>
<evidence type="ECO:0000259" key="6">
    <source>
        <dbReference type="Pfam" id="PF00266"/>
    </source>
</evidence>
<evidence type="ECO:0000313" key="9">
    <source>
        <dbReference type="Proteomes" id="UP000662857"/>
    </source>
</evidence>
<dbReference type="PANTHER" id="PTHR10961">
    <property type="entry name" value="PEROXISOMAL SARCOSINE OXIDASE"/>
    <property type="match status" value="1"/>
</dbReference>
<dbReference type="InterPro" id="IPR015424">
    <property type="entry name" value="PyrdxlP-dep_Trfase"/>
</dbReference>
<evidence type="ECO:0000256" key="3">
    <source>
        <dbReference type="ARBA" id="ARBA00022827"/>
    </source>
</evidence>
<dbReference type="InterPro" id="IPR015422">
    <property type="entry name" value="PyrdxlP-dep_Trfase_small"/>
</dbReference>
<dbReference type="GO" id="GO:0008483">
    <property type="term" value="F:transaminase activity"/>
    <property type="evidence" value="ECO:0007669"/>
    <property type="project" value="UniProtKB-KW"/>
</dbReference>
<dbReference type="KEGG" id="nhy:JQS43_06005"/>
<organism evidence="8 9">
    <name type="scientific">Natronosporangium hydrolyticum</name>
    <dbReference type="NCBI Taxonomy" id="2811111"/>
    <lineage>
        <taxon>Bacteria</taxon>
        <taxon>Bacillati</taxon>
        <taxon>Actinomycetota</taxon>
        <taxon>Actinomycetes</taxon>
        <taxon>Micromonosporales</taxon>
        <taxon>Micromonosporaceae</taxon>
        <taxon>Natronosporangium</taxon>
    </lineage>
</organism>
<dbReference type="Gene3D" id="3.90.1150.10">
    <property type="entry name" value="Aspartate Aminotransferase, domain 1"/>
    <property type="match status" value="1"/>
</dbReference>
<dbReference type="InterPro" id="IPR036188">
    <property type="entry name" value="FAD/NAD-bd_sf"/>
</dbReference>
<evidence type="ECO:0000256" key="4">
    <source>
        <dbReference type="ARBA" id="ARBA00023002"/>
    </source>
</evidence>
<dbReference type="PANTHER" id="PTHR10961:SF7">
    <property type="entry name" value="FAD DEPENDENT OXIDOREDUCTASE DOMAIN-CONTAINING PROTEIN"/>
    <property type="match status" value="1"/>
</dbReference>
<accession>A0A895YDK2</accession>
<dbReference type="InterPro" id="IPR045170">
    <property type="entry name" value="MTOX"/>
</dbReference>
<dbReference type="GO" id="GO:0008115">
    <property type="term" value="F:sarcosine oxidase activity"/>
    <property type="evidence" value="ECO:0007669"/>
    <property type="project" value="TreeGrafter"/>
</dbReference>
<evidence type="ECO:0000256" key="5">
    <source>
        <dbReference type="SAM" id="MobiDB-lite"/>
    </source>
</evidence>
<dbReference type="Pfam" id="PF01266">
    <property type="entry name" value="DAO"/>
    <property type="match status" value="1"/>
</dbReference>
<keyword evidence="3" id="KW-0274">FAD</keyword>
<protein>
    <submittedName>
        <fullName evidence="8">Aminotransferase class V-fold PLP-dependent enzyme</fullName>
    </submittedName>
</protein>
<keyword evidence="8" id="KW-0808">Transferase</keyword>
<keyword evidence="4" id="KW-0560">Oxidoreductase</keyword>
<dbReference type="InterPro" id="IPR015421">
    <property type="entry name" value="PyrdxlP-dep_Trfase_major"/>
</dbReference>
<keyword evidence="2" id="KW-0285">Flavoprotein</keyword>
<comment type="cofactor">
    <cofactor evidence="1">
        <name>FAD</name>
        <dbReference type="ChEBI" id="CHEBI:57692"/>
    </cofactor>
</comment>
<dbReference type="Pfam" id="PF00266">
    <property type="entry name" value="Aminotran_5"/>
    <property type="match status" value="1"/>
</dbReference>
<dbReference type="AlphaFoldDB" id="A0A895YDK2"/>
<evidence type="ECO:0000256" key="2">
    <source>
        <dbReference type="ARBA" id="ARBA00022630"/>
    </source>
</evidence>
<dbReference type="SUPFAM" id="SSF54373">
    <property type="entry name" value="FAD-linked reductases, C-terminal domain"/>
    <property type="match status" value="1"/>
</dbReference>
<dbReference type="Proteomes" id="UP000662857">
    <property type="component" value="Chromosome"/>
</dbReference>
<dbReference type="RefSeq" id="WP_239678076.1">
    <property type="nucleotide sequence ID" value="NZ_CP070499.1"/>
</dbReference>
<feature type="domain" description="FAD dependent oxidoreductase" evidence="7">
    <location>
        <begin position="447"/>
        <end position="787"/>
    </location>
</feature>
<dbReference type="GO" id="GO:0050660">
    <property type="term" value="F:flavin adenine dinucleotide binding"/>
    <property type="evidence" value="ECO:0007669"/>
    <property type="project" value="InterPro"/>
</dbReference>
<gene>
    <name evidence="8" type="ORF">JQS43_06005</name>
</gene>
<dbReference type="Gene3D" id="3.40.640.10">
    <property type="entry name" value="Type I PLP-dependent aspartate aminotransferase-like (Major domain)"/>
    <property type="match status" value="1"/>
</dbReference>
<dbReference type="SUPFAM" id="SSF51905">
    <property type="entry name" value="FAD/NAD(P)-binding domain"/>
    <property type="match status" value="1"/>
</dbReference>
<evidence type="ECO:0000259" key="7">
    <source>
        <dbReference type="Pfam" id="PF01266"/>
    </source>
</evidence>
<proteinExistence type="predicted"/>
<feature type="region of interest" description="Disordered" evidence="5">
    <location>
        <begin position="414"/>
        <end position="437"/>
    </location>
</feature>
<dbReference type="SUPFAM" id="SSF53383">
    <property type="entry name" value="PLP-dependent transferases"/>
    <property type="match status" value="1"/>
</dbReference>
<dbReference type="EMBL" id="CP070499">
    <property type="protein sequence ID" value="QSB15884.1"/>
    <property type="molecule type" value="Genomic_DNA"/>
</dbReference>
<name>A0A895YDK2_9ACTN</name>
<keyword evidence="9" id="KW-1185">Reference proteome</keyword>
<dbReference type="InterPro" id="IPR000192">
    <property type="entry name" value="Aminotrans_V_dom"/>
</dbReference>